<dbReference type="GeneID" id="82187846"/>
<dbReference type="EMBL" id="CP015401">
    <property type="protein sequence ID" value="ANU58180.1"/>
    <property type="molecule type" value="Genomic_DNA"/>
</dbReference>
<reference evidence="1" key="2">
    <citation type="submission" date="2017-04" db="EMBL/GenBank/DDBJ databases">
        <title>Complete Genome Sequences of Twelve Strains of a Stable Defined Moderately Diverse Mouse Microbiota 2 (sDMDMm2).</title>
        <authorList>
            <person name="Uchimura Y."/>
            <person name="Wyss M."/>
            <person name="Brugiroux S."/>
            <person name="Limenitakis J.P."/>
            <person name="Stecher B."/>
            <person name="McCoy K.D."/>
            <person name="Macpherson A.J."/>
        </authorList>
    </citation>
    <scope>NUCLEOTIDE SEQUENCE</scope>
    <source>
        <strain evidence="1">I48</strain>
    </source>
</reference>
<reference evidence="3" key="1">
    <citation type="submission" date="2016-04" db="EMBL/GenBank/DDBJ databases">
        <title>Complete Genome Sequences of Twelve Strains of a Stable Defined Moderately Diverse Mouse Microbiota 2 (sDMDMm2).</title>
        <authorList>
            <person name="Uchimura Y."/>
            <person name="Wyss M."/>
            <person name="Brugiroux S."/>
            <person name="Limenitakis J.P."/>
            <person name="Stecher B."/>
            <person name="McCoy K.D."/>
            <person name="Macpherson A.J."/>
        </authorList>
    </citation>
    <scope>NUCLEOTIDE SEQUENCE [LARGE SCALE GENOMIC DNA]</scope>
    <source>
        <strain evidence="3">I48</strain>
    </source>
</reference>
<organism evidence="1 3">
    <name type="scientific">Bacteroides caecimuris</name>
    <dbReference type="NCBI Taxonomy" id="1796613"/>
    <lineage>
        <taxon>Bacteria</taxon>
        <taxon>Pseudomonadati</taxon>
        <taxon>Bacteroidota</taxon>
        <taxon>Bacteroidia</taxon>
        <taxon>Bacteroidales</taxon>
        <taxon>Bacteroidaceae</taxon>
        <taxon>Bacteroides</taxon>
    </lineage>
</organism>
<accession>A0A1C7H2Z5</accession>
<dbReference type="InterPro" id="IPR011204">
    <property type="entry name" value="Virulence_RhuM-like"/>
</dbReference>
<protein>
    <submittedName>
        <fullName evidence="1">Cell filamentation protein Fic</fullName>
    </submittedName>
</protein>
<sequence length="333" mass="38612">MKNGEIVIYKSEDGHIKVDVLFEGETVWLTQAQICELFGKSKSTISEHIKNIFEEGELNIDSVVRNFRTTASDGKEYDTNYYNLDVIISVGYRVKSHQGTQFRIWATQRLREYIIKGFTLNDERFTSGSSMNYFKELLDRIRQIRLSERVFYQQVKDIYATSIDYDPSDEMTLTFYKEVQNKLLWAVSGKTAAELIYYRSNATLPMMGLTSTSKPGKVTKADVLIGKNYLNEEEIGVLKLIVEQYLAYAETQALQHKPMYMKDWIDKLRMVLTMNEKTILECAGTISHELAVKKVGQEYAQYKEAQKRLEHLNSIKELDEDIKKIAHKKKPSK</sequence>
<evidence type="ECO:0000313" key="4">
    <source>
        <dbReference type="Proteomes" id="UP000309566"/>
    </source>
</evidence>
<dbReference type="Proteomes" id="UP000092631">
    <property type="component" value="Chromosome"/>
</dbReference>
<dbReference type="PIRSF" id="PIRSF015268">
    <property type="entry name" value="Virulence_RhuM"/>
    <property type="match status" value="1"/>
</dbReference>
<dbReference type="PANTHER" id="PTHR35810">
    <property type="entry name" value="CYTOPLASMIC PROTEIN-RELATED"/>
    <property type="match status" value="1"/>
</dbReference>
<dbReference type="RefSeq" id="WP_065539089.1">
    <property type="nucleotide sequence ID" value="NZ_CAPUCN010000075.1"/>
</dbReference>
<dbReference type="EMBL" id="SRYX01000115">
    <property type="protein sequence ID" value="TGY25277.1"/>
    <property type="molecule type" value="Genomic_DNA"/>
</dbReference>
<dbReference type="AlphaFoldDB" id="A0A1C7H2Z5"/>
<keyword evidence="3" id="KW-1185">Reference proteome</keyword>
<proteinExistence type="predicted"/>
<dbReference type="STRING" id="1796613.A4V03_11885"/>
<name>A0A1C7H2Z5_9BACE</name>
<dbReference type="Proteomes" id="UP000309566">
    <property type="component" value="Unassembled WGS sequence"/>
</dbReference>
<evidence type="ECO:0000313" key="2">
    <source>
        <dbReference type="EMBL" id="TGY25277.1"/>
    </source>
</evidence>
<accession>A0A4S2CAN8</accession>
<evidence type="ECO:0000313" key="1">
    <source>
        <dbReference type="EMBL" id="ANU58180.1"/>
    </source>
</evidence>
<dbReference type="PANTHER" id="PTHR35810:SF1">
    <property type="entry name" value="CYTOPLASMIC PROTEIN"/>
    <property type="match status" value="1"/>
</dbReference>
<dbReference type="Pfam" id="PF13310">
    <property type="entry name" value="Virulence_RhuM"/>
    <property type="match status" value="1"/>
</dbReference>
<dbReference type="OrthoDB" id="9802752at2"/>
<reference evidence="2 4" key="3">
    <citation type="submission" date="2019-04" db="EMBL/GenBank/DDBJ databases">
        <title>Microbes associate with the intestines of laboratory mice.</title>
        <authorList>
            <person name="Navarre W."/>
            <person name="Wong E."/>
            <person name="Huang K."/>
            <person name="Tropini C."/>
            <person name="Ng K."/>
            <person name="Yu B."/>
        </authorList>
    </citation>
    <scope>NUCLEOTIDE SEQUENCE [LARGE SCALE GENOMIC DNA]</scope>
    <source>
        <strain evidence="2 4">NM63_1-25</strain>
    </source>
</reference>
<dbReference type="KEGG" id="bcae:A4V03_11885"/>
<gene>
    <name evidence="1" type="ORF">A4V03_11885</name>
    <name evidence="2" type="ORF">E5353_17675</name>
</gene>
<evidence type="ECO:0000313" key="3">
    <source>
        <dbReference type="Proteomes" id="UP000092631"/>
    </source>
</evidence>